<accession>A0ABN7SVS4</accession>
<sequence>MRNFMEKQDRRVVLNYQNDKQSIRMEAENKEDLVEEERVKMLKLNEILEEDFRRLQEAKGLDFEAQEMTEEEKDILWRKNNQLMKVSKKDFTERELDIIQQRIKKVSFDELEEVTTQKKLEAEIKKVKASTSLLKEKYDVLPQIIEKSDSDADDDALEKAKYDIIAKNAIIAAKNEVKMDQLMQEQKLNQQEEMMTMKELQILESKVEMETKIIESLKIKLEEYDLKRISMQKTKEDLELTLDDAIGMSDPSFIALSLSAKDGILEG</sequence>
<dbReference type="EMBL" id="OU015566">
    <property type="protein sequence ID" value="CAG5105933.1"/>
    <property type="molecule type" value="Genomic_DNA"/>
</dbReference>
<evidence type="ECO:0000313" key="2">
    <source>
        <dbReference type="Proteomes" id="UP001158576"/>
    </source>
</evidence>
<proteinExistence type="predicted"/>
<protein>
    <submittedName>
        <fullName evidence="1">Oidioi.mRNA.OKI2018_I69.chr1.g2584.t1.cds</fullName>
    </submittedName>
</protein>
<dbReference type="Proteomes" id="UP001158576">
    <property type="component" value="Chromosome 1"/>
</dbReference>
<organism evidence="1 2">
    <name type="scientific">Oikopleura dioica</name>
    <name type="common">Tunicate</name>
    <dbReference type="NCBI Taxonomy" id="34765"/>
    <lineage>
        <taxon>Eukaryota</taxon>
        <taxon>Metazoa</taxon>
        <taxon>Chordata</taxon>
        <taxon>Tunicata</taxon>
        <taxon>Appendicularia</taxon>
        <taxon>Copelata</taxon>
        <taxon>Oikopleuridae</taxon>
        <taxon>Oikopleura</taxon>
    </lineage>
</organism>
<reference evidence="1 2" key="1">
    <citation type="submission" date="2021-04" db="EMBL/GenBank/DDBJ databases">
        <authorList>
            <person name="Bliznina A."/>
        </authorList>
    </citation>
    <scope>NUCLEOTIDE SEQUENCE [LARGE SCALE GENOMIC DNA]</scope>
</reference>
<name>A0ABN7SVS4_OIKDI</name>
<gene>
    <name evidence="1" type="ORF">OKIOD_LOCUS11349</name>
</gene>
<keyword evidence="2" id="KW-1185">Reference proteome</keyword>
<evidence type="ECO:0000313" key="1">
    <source>
        <dbReference type="EMBL" id="CAG5105933.1"/>
    </source>
</evidence>